<dbReference type="RefSeq" id="WP_139076667.1">
    <property type="nucleotide sequence ID" value="NZ_VDFU01000009.1"/>
</dbReference>
<evidence type="ECO:0000313" key="3">
    <source>
        <dbReference type="EMBL" id="TNC49891.1"/>
    </source>
</evidence>
<dbReference type="InterPro" id="IPR046619">
    <property type="entry name" value="DUF6732"/>
</dbReference>
<evidence type="ECO:0008006" key="5">
    <source>
        <dbReference type="Google" id="ProtNLM"/>
    </source>
</evidence>
<organism evidence="3 4">
    <name type="scientific">Rubellimicrobium rubrum</name>
    <dbReference type="NCBI Taxonomy" id="2585369"/>
    <lineage>
        <taxon>Bacteria</taxon>
        <taxon>Pseudomonadati</taxon>
        <taxon>Pseudomonadota</taxon>
        <taxon>Alphaproteobacteria</taxon>
        <taxon>Rhodobacterales</taxon>
        <taxon>Roseobacteraceae</taxon>
        <taxon>Rubellimicrobium</taxon>
    </lineage>
</organism>
<keyword evidence="1" id="KW-0812">Transmembrane</keyword>
<evidence type="ECO:0000313" key="4">
    <source>
        <dbReference type="Proteomes" id="UP000305887"/>
    </source>
</evidence>
<evidence type="ECO:0000256" key="2">
    <source>
        <dbReference type="SAM" id="SignalP"/>
    </source>
</evidence>
<keyword evidence="1" id="KW-1133">Transmembrane helix</keyword>
<evidence type="ECO:0000256" key="1">
    <source>
        <dbReference type="SAM" id="Phobius"/>
    </source>
</evidence>
<keyword evidence="2" id="KW-0732">Signal</keyword>
<sequence length="71" mass="7721">MRAILPLLAVLLPSAALAHPGHLNEFDGHQHYMAAWALLAAIAGSSWLIWTELRSSKTTRTQRAEDDEAGA</sequence>
<feature type="signal peptide" evidence="2">
    <location>
        <begin position="1"/>
        <end position="18"/>
    </location>
</feature>
<keyword evidence="1" id="KW-0472">Membrane</keyword>
<comment type="caution">
    <text evidence="3">The sequence shown here is derived from an EMBL/GenBank/DDBJ whole genome shotgun (WGS) entry which is preliminary data.</text>
</comment>
<dbReference type="EMBL" id="VDFU01000009">
    <property type="protein sequence ID" value="TNC49891.1"/>
    <property type="molecule type" value="Genomic_DNA"/>
</dbReference>
<reference evidence="3 4" key="1">
    <citation type="submission" date="2019-06" db="EMBL/GenBank/DDBJ databases">
        <title>YIM 131921 draft genome.</title>
        <authorList>
            <person name="Jiang L."/>
        </authorList>
    </citation>
    <scope>NUCLEOTIDE SEQUENCE [LARGE SCALE GENOMIC DNA]</scope>
    <source>
        <strain evidence="3 4">YIM 131921</strain>
    </source>
</reference>
<gene>
    <name evidence="3" type="ORF">FHG66_10285</name>
</gene>
<protein>
    <recommendedName>
        <fullName evidence="5">Heme exporter protein D</fullName>
    </recommendedName>
</protein>
<dbReference type="AlphaFoldDB" id="A0A5C4MZE8"/>
<keyword evidence="4" id="KW-1185">Reference proteome</keyword>
<dbReference type="Pfam" id="PF20506">
    <property type="entry name" value="DUF6732"/>
    <property type="match status" value="1"/>
</dbReference>
<accession>A0A5C4MZE8</accession>
<feature type="chain" id="PRO_5022678147" description="Heme exporter protein D" evidence="2">
    <location>
        <begin position="19"/>
        <end position="71"/>
    </location>
</feature>
<proteinExistence type="predicted"/>
<feature type="transmembrane region" description="Helical" evidence="1">
    <location>
        <begin position="34"/>
        <end position="53"/>
    </location>
</feature>
<name>A0A5C4MZE8_9RHOB</name>
<dbReference type="Proteomes" id="UP000305887">
    <property type="component" value="Unassembled WGS sequence"/>
</dbReference>